<evidence type="ECO:0000256" key="1">
    <source>
        <dbReference type="ARBA" id="ARBA00010688"/>
    </source>
</evidence>
<protein>
    <submittedName>
        <fullName evidence="5">2-dehydro-3-deoxygluconokinase</fullName>
    </submittedName>
</protein>
<reference evidence="5 6" key="1">
    <citation type="submission" date="2016-10" db="EMBL/GenBank/DDBJ databases">
        <authorList>
            <person name="de Groot N.N."/>
        </authorList>
    </citation>
    <scope>NUCLEOTIDE SEQUENCE [LARGE SCALE GENOMIC DNA]</scope>
    <source>
        <strain evidence="5 6">DSM 23399</strain>
    </source>
</reference>
<accession>A0A1I1BDI6</accession>
<organism evidence="5 6">
    <name type="scientific">Algoriphagus aquimarinus</name>
    <dbReference type="NCBI Taxonomy" id="237018"/>
    <lineage>
        <taxon>Bacteria</taxon>
        <taxon>Pseudomonadati</taxon>
        <taxon>Bacteroidota</taxon>
        <taxon>Cytophagia</taxon>
        <taxon>Cytophagales</taxon>
        <taxon>Cyclobacteriaceae</taxon>
        <taxon>Algoriphagus</taxon>
    </lineage>
</organism>
<dbReference type="InterPro" id="IPR011611">
    <property type="entry name" value="PfkB_dom"/>
</dbReference>
<sequence length="331" mass="36638">MNKRIITLGEIMLRLSTPGHERFVNTQSYEVNYGGAEANVAVSLAFWGLSAAHVTSFPDHEIGKAAVNTLRFSGVDTSFIRYNEGRMGVYFVENGAMQRSSKIIYDRFDSAFAQVNVKDFDWEKIFEGADWFHWTGITPAISQSAADLCKAAVQAASRLGVKISADINYRRNLWQYGKGPMDIMPELIKPSHLIIAGLTDFENCMGITETDYLQACEKAKSMCPSLKYVSTTHRDSISASENELNGVLWNVESLLESKTYEMTHIVDRIGGGDAYMAGLIYGLLHLDDQNALDFAIAASVLKHSIPGDANFVSIDEVNQLVEGKNVGKLLR</sequence>
<evidence type="ECO:0000256" key="2">
    <source>
        <dbReference type="ARBA" id="ARBA00022679"/>
    </source>
</evidence>
<evidence type="ECO:0000256" key="3">
    <source>
        <dbReference type="ARBA" id="ARBA00022777"/>
    </source>
</evidence>
<evidence type="ECO:0000259" key="4">
    <source>
        <dbReference type="Pfam" id="PF00294"/>
    </source>
</evidence>
<dbReference type="EMBL" id="FOKK01000012">
    <property type="protein sequence ID" value="SFB48167.1"/>
    <property type="molecule type" value="Genomic_DNA"/>
</dbReference>
<dbReference type="PANTHER" id="PTHR43320:SF2">
    <property type="entry name" value="2-DEHYDRO-3-DEOXYGLUCONOKINASE_2-DEHYDRO-3-DEOXYGALACTONOKINASE"/>
    <property type="match status" value="1"/>
</dbReference>
<dbReference type="Proteomes" id="UP000198790">
    <property type="component" value="Unassembled WGS sequence"/>
</dbReference>
<dbReference type="InterPro" id="IPR052700">
    <property type="entry name" value="Carb_kinase_PfkB-like"/>
</dbReference>
<name>A0A1I1BDI6_9BACT</name>
<feature type="domain" description="Carbohydrate kinase PfkB" evidence="4">
    <location>
        <begin position="4"/>
        <end position="303"/>
    </location>
</feature>
<comment type="similarity">
    <text evidence="1">Belongs to the carbohydrate kinase PfkB family.</text>
</comment>
<dbReference type="SUPFAM" id="SSF53613">
    <property type="entry name" value="Ribokinase-like"/>
    <property type="match status" value="1"/>
</dbReference>
<dbReference type="Gene3D" id="3.40.1190.20">
    <property type="match status" value="1"/>
</dbReference>
<dbReference type="GO" id="GO:0016301">
    <property type="term" value="F:kinase activity"/>
    <property type="evidence" value="ECO:0007669"/>
    <property type="project" value="UniProtKB-KW"/>
</dbReference>
<dbReference type="RefSeq" id="WP_092899063.1">
    <property type="nucleotide sequence ID" value="NZ_FOKK01000012.1"/>
</dbReference>
<evidence type="ECO:0000313" key="6">
    <source>
        <dbReference type="Proteomes" id="UP000198790"/>
    </source>
</evidence>
<keyword evidence="6" id="KW-1185">Reference proteome</keyword>
<dbReference type="OrthoDB" id="9813569at2"/>
<dbReference type="CDD" id="cd01166">
    <property type="entry name" value="KdgK"/>
    <property type="match status" value="1"/>
</dbReference>
<dbReference type="InterPro" id="IPR029056">
    <property type="entry name" value="Ribokinase-like"/>
</dbReference>
<dbReference type="PANTHER" id="PTHR43320">
    <property type="entry name" value="SUGAR KINASE"/>
    <property type="match status" value="1"/>
</dbReference>
<proteinExistence type="inferred from homology"/>
<dbReference type="Pfam" id="PF00294">
    <property type="entry name" value="PfkB"/>
    <property type="match status" value="1"/>
</dbReference>
<gene>
    <name evidence="5" type="ORF">SAMN04489723_112116</name>
</gene>
<keyword evidence="3 5" id="KW-0418">Kinase</keyword>
<evidence type="ECO:0000313" key="5">
    <source>
        <dbReference type="EMBL" id="SFB48167.1"/>
    </source>
</evidence>
<dbReference type="AlphaFoldDB" id="A0A1I1BDI6"/>
<dbReference type="STRING" id="237018.SAMN04489723_112116"/>
<keyword evidence="2" id="KW-0808">Transferase</keyword>